<gene>
    <name evidence="4" type="primary">LOC34620778</name>
</gene>
<feature type="compositionally biased region" description="Polar residues" evidence="1">
    <location>
        <begin position="742"/>
        <end position="759"/>
    </location>
</feature>
<feature type="region of interest" description="Disordered" evidence="1">
    <location>
        <begin position="594"/>
        <end position="615"/>
    </location>
</feature>
<feature type="region of interest" description="Disordered" evidence="1">
    <location>
        <begin position="741"/>
        <end position="761"/>
    </location>
</feature>
<dbReference type="RefSeq" id="XP_026191254.1">
    <property type="nucleotide sequence ID" value="XM_026335469.1"/>
</dbReference>
<keyword evidence="3" id="KW-1185">Reference proteome</keyword>
<evidence type="ECO:0000313" key="3">
    <source>
        <dbReference type="Proteomes" id="UP000515125"/>
    </source>
</evidence>
<sequence length="963" mass="105269">MFGSTSKRGTSLSPGDSGLYPEFKVSPPVVPLTEVGSPRQWFFVNNKGIPVCCYTWDVTSAKATVVLVHGYGSHCMYEWLRTDTPETVRETAEPLENCNSKDSQGTEEDRHEEVKFSWSCCKPTISVTRTRDEATSSLGSRAASMNASVIATNEGAGGSDVLKQSIFNVPGSSPEQPQIQREDVIPQNEAPKLSFTGSWVERFLKRGWRVVGIDLQSHGASHGWDGTSCQVQTFDDFVQDIRTLLQSVANESSLPIFLVGTGMGGCAVIRAAELLCKAGMLGKATLKVAEGGTKSLADEHQLAEESKAATVSTASTHRDPQEAGPQRPLLEGPLVPTLREGSEAQETVQSPISAAAEAMGASHRVIRQKPVPLAGLVLLSPLLEAPQGEEYRPNCLISPFLGVLKDWLPHCGVVPRPQNDLYPDVDALFTQDRNTFKGPCRINLGMELLDGVKAAQADAYWLRRPITRDALMPFSLSDWAKLLHRKSAEKSHTAEGGGSLVKRSLKTHQGLHQEAWGTNNHEKALKPVEREAPQAHWLSVLVVQSLDDTVVPPLGSVRFFERLGGRAKLPEAWASIRREERRLEREARRAMKAAEAEEVKKQEEEEASQEDAGKVEWGHRSSAAFEAEFLSRAAERMENQALSDLRNAEIASRIAEMAAASEEVNDEAQGFMQVAVDAIKSASDIMKRASTLGRLASSAETRLATANGEADLAQAFARMGMMSKSFETLQTQSRLEVMDSPTAESGTDCTSVGESSACESQPDETVEVQDHQQVVEDKAPEVSSQAMCGCCTGKQTADGKRSKMSKRNHGSSNFFACCTPGMKPEGKKQPAGLYWKRKRWGAVEGFVVDEHGCMVKVDDADALMKEVRATGLDPLPEIDLQTEGSTDEELETELPADDIEEKFSTITNIAEDGALQLWLLRGHCHMLTKEPRNEELQLDIIDRFIEPTISRLCKSEGSHQVSA</sequence>
<feature type="domain" description="Serine aminopeptidase S33" evidence="2">
    <location>
        <begin position="200"/>
        <end position="272"/>
    </location>
</feature>
<evidence type="ECO:0000259" key="2">
    <source>
        <dbReference type="Pfam" id="PF12146"/>
    </source>
</evidence>
<organism evidence="3 4">
    <name type="scientific">Cyclospora cayetanensis</name>
    <dbReference type="NCBI Taxonomy" id="88456"/>
    <lineage>
        <taxon>Eukaryota</taxon>
        <taxon>Sar</taxon>
        <taxon>Alveolata</taxon>
        <taxon>Apicomplexa</taxon>
        <taxon>Conoidasida</taxon>
        <taxon>Coccidia</taxon>
        <taxon>Eucoccidiorida</taxon>
        <taxon>Eimeriorina</taxon>
        <taxon>Eimeriidae</taxon>
        <taxon>Cyclospora</taxon>
    </lineage>
</organism>
<accession>A0A6P6RUS8</accession>
<dbReference type="PANTHER" id="PTHR11614">
    <property type="entry name" value="PHOSPHOLIPASE-RELATED"/>
    <property type="match status" value="1"/>
</dbReference>
<dbReference type="SUPFAM" id="SSF53474">
    <property type="entry name" value="alpha/beta-Hydrolases"/>
    <property type="match status" value="1"/>
</dbReference>
<dbReference type="InterPro" id="IPR051044">
    <property type="entry name" value="MAG_DAG_Lipase"/>
</dbReference>
<protein>
    <submittedName>
        <fullName evidence="4">Uncharacterized protein LOC34620778</fullName>
    </submittedName>
</protein>
<dbReference type="InterPro" id="IPR022742">
    <property type="entry name" value="Hydrolase_4"/>
</dbReference>
<feature type="region of interest" description="Disordered" evidence="1">
    <location>
        <begin position="305"/>
        <end position="330"/>
    </location>
</feature>
<name>A0A6P6RUS8_9EIME</name>
<reference evidence="4" key="1">
    <citation type="submission" date="2025-08" db="UniProtKB">
        <authorList>
            <consortium name="RefSeq"/>
        </authorList>
    </citation>
    <scope>IDENTIFICATION</scope>
</reference>
<evidence type="ECO:0000256" key="1">
    <source>
        <dbReference type="SAM" id="MobiDB-lite"/>
    </source>
</evidence>
<dbReference type="OrthoDB" id="348633at2759"/>
<dbReference type="Pfam" id="PF12146">
    <property type="entry name" value="Hydrolase_4"/>
    <property type="match status" value="1"/>
</dbReference>
<evidence type="ECO:0000313" key="4">
    <source>
        <dbReference type="RefSeq" id="XP_026191254.1"/>
    </source>
</evidence>
<dbReference type="Gene3D" id="3.40.50.1820">
    <property type="entry name" value="alpha/beta hydrolase"/>
    <property type="match status" value="1"/>
</dbReference>
<proteinExistence type="predicted"/>
<dbReference type="AlphaFoldDB" id="A0A6P6RUS8"/>
<dbReference type="GeneID" id="34620778"/>
<feature type="compositionally biased region" description="Basic and acidic residues" evidence="1">
    <location>
        <begin position="594"/>
        <end position="603"/>
    </location>
</feature>
<dbReference type="Proteomes" id="UP000515125">
    <property type="component" value="Unplaced"/>
</dbReference>
<dbReference type="InterPro" id="IPR029058">
    <property type="entry name" value="AB_hydrolase_fold"/>
</dbReference>
<feature type="region of interest" description="Disordered" evidence="1">
    <location>
        <begin position="91"/>
        <end position="110"/>
    </location>
</feature>